<protein>
    <submittedName>
        <fullName evidence="2">Uncharacterized protein</fullName>
    </submittedName>
</protein>
<evidence type="ECO:0000313" key="2">
    <source>
        <dbReference type="EMBL" id="KAJ1148723.1"/>
    </source>
</evidence>
<dbReference type="EMBL" id="JANPWB010000009">
    <property type="protein sequence ID" value="KAJ1148723.1"/>
    <property type="molecule type" value="Genomic_DNA"/>
</dbReference>
<organism evidence="2 3">
    <name type="scientific">Pleurodeles waltl</name>
    <name type="common">Iberian ribbed newt</name>
    <dbReference type="NCBI Taxonomy" id="8319"/>
    <lineage>
        <taxon>Eukaryota</taxon>
        <taxon>Metazoa</taxon>
        <taxon>Chordata</taxon>
        <taxon>Craniata</taxon>
        <taxon>Vertebrata</taxon>
        <taxon>Euteleostomi</taxon>
        <taxon>Amphibia</taxon>
        <taxon>Batrachia</taxon>
        <taxon>Caudata</taxon>
        <taxon>Salamandroidea</taxon>
        <taxon>Salamandridae</taxon>
        <taxon>Pleurodelinae</taxon>
        <taxon>Pleurodeles</taxon>
    </lineage>
</organism>
<evidence type="ECO:0000313" key="3">
    <source>
        <dbReference type="Proteomes" id="UP001066276"/>
    </source>
</evidence>
<name>A0AAV7RCY3_PLEWA</name>
<accession>A0AAV7RCY3</accession>
<keyword evidence="1" id="KW-0175">Coiled coil</keyword>
<sequence>MVDQDIAVYALSSVILLLKEVLGEVKDLQFQQAAFENEMKQRLTKIEDQLTQSADRCEEHEQRVSNCEEKLDATSLLIIRLDH</sequence>
<evidence type="ECO:0000256" key="1">
    <source>
        <dbReference type="SAM" id="Coils"/>
    </source>
</evidence>
<proteinExistence type="predicted"/>
<dbReference type="Proteomes" id="UP001066276">
    <property type="component" value="Chromosome 5"/>
</dbReference>
<feature type="coiled-coil region" evidence="1">
    <location>
        <begin position="43"/>
        <end position="77"/>
    </location>
</feature>
<keyword evidence="3" id="KW-1185">Reference proteome</keyword>
<dbReference type="AlphaFoldDB" id="A0AAV7RCY3"/>
<comment type="caution">
    <text evidence="2">The sequence shown here is derived from an EMBL/GenBank/DDBJ whole genome shotgun (WGS) entry which is preliminary data.</text>
</comment>
<gene>
    <name evidence="2" type="ORF">NDU88_001551</name>
</gene>
<reference evidence="2" key="1">
    <citation type="journal article" date="2022" name="bioRxiv">
        <title>Sequencing and chromosome-scale assembly of the giantPleurodeles waltlgenome.</title>
        <authorList>
            <person name="Brown T."/>
            <person name="Elewa A."/>
            <person name="Iarovenko S."/>
            <person name="Subramanian E."/>
            <person name="Araus A.J."/>
            <person name="Petzold A."/>
            <person name="Susuki M."/>
            <person name="Suzuki K.-i.T."/>
            <person name="Hayashi T."/>
            <person name="Toyoda A."/>
            <person name="Oliveira C."/>
            <person name="Osipova E."/>
            <person name="Leigh N.D."/>
            <person name="Simon A."/>
            <person name="Yun M.H."/>
        </authorList>
    </citation>
    <scope>NUCLEOTIDE SEQUENCE</scope>
    <source>
        <strain evidence="2">20211129_DDA</strain>
        <tissue evidence="2">Liver</tissue>
    </source>
</reference>